<protein>
    <submittedName>
        <fullName evidence="1">Uncharacterized protein</fullName>
    </submittedName>
</protein>
<keyword evidence="2" id="KW-1185">Reference proteome</keyword>
<dbReference type="AlphaFoldDB" id="A0A392R6X7"/>
<reference evidence="1 2" key="1">
    <citation type="journal article" date="2018" name="Front. Plant Sci.">
        <title>Red Clover (Trifolium pratense) and Zigzag Clover (T. medium) - A Picture of Genomic Similarities and Differences.</title>
        <authorList>
            <person name="Dluhosova J."/>
            <person name="Istvanek J."/>
            <person name="Nedelnik J."/>
            <person name="Repkova J."/>
        </authorList>
    </citation>
    <scope>NUCLEOTIDE SEQUENCE [LARGE SCALE GENOMIC DNA]</scope>
    <source>
        <strain evidence="2">cv. 10/8</strain>
        <tissue evidence="1">Leaf</tissue>
    </source>
</reference>
<evidence type="ECO:0000313" key="1">
    <source>
        <dbReference type="EMBL" id="MCI31989.1"/>
    </source>
</evidence>
<sequence length="35" mass="3818">MGFKENEKCFCLVVVENVVGGDGLEETTVKSNRDA</sequence>
<name>A0A392R6X7_9FABA</name>
<dbReference type="Proteomes" id="UP000265520">
    <property type="component" value="Unassembled WGS sequence"/>
</dbReference>
<dbReference type="EMBL" id="LXQA010191766">
    <property type="protein sequence ID" value="MCI31989.1"/>
    <property type="molecule type" value="Genomic_DNA"/>
</dbReference>
<proteinExistence type="predicted"/>
<evidence type="ECO:0000313" key="2">
    <source>
        <dbReference type="Proteomes" id="UP000265520"/>
    </source>
</evidence>
<comment type="caution">
    <text evidence="1">The sequence shown here is derived from an EMBL/GenBank/DDBJ whole genome shotgun (WGS) entry which is preliminary data.</text>
</comment>
<accession>A0A392R6X7</accession>
<feature type="non-terminal residue" evidence="1">
    <location>
        <position position="35"/>
    </location>
</feature>
<organism evidence="1 2">
    <name type="scientific">Trifolium medium</name>
    <dbReference type="NCBI Taxonomy" id="97028"/>
    <lineage>
        <taxon>Eukaryota</taxon>
        <taxon>Viridiplantae</taxon>
        <taxon>Streptophyta</taxon>
        <taxon>Embryophyta</taxon>
        <taxon>Tracheophyta</taxon>
        <taxon>Spermatophyta</taxon>
        <taxon>Magnoliopsida</taxon>
        <taxon>eudicotyledons</taxon>
        <taxon>Gunneridae</taxon>
        <taxon>Pentapetalae</taxon>
        <taxon>rosids</taxon>
        <taxon>fabids</taxon>
        <taxon>Fabales</taxon>
        <taxon>Fabaceae</taxon>
        <taxon>Papilionoideae</taxon>
        <taxon>50 kb inversion clade</taxon>
        <taxon>NPAAA clade</taxon>
        <taxon>Hologalegina</taxon>
        <taxon>IRL clade</taxon>
        <taxon>Trifolieae</taxon>
        <taxon>Trifolium</taxon>
    </lineage>
</organism>